<protein>
    <submittedName>
        <fullName evidence="1">Uncharacterized protein</fullName>
    </submittedName>
</protein>
<reference evidence="2" key="1">
    <citation type="journal article" date="2019" name="Int. J. Syst. Evol. Microbiol.">
        <title>The Global Catalogue of Microorganisms (GCM) 10K type strain sequencing project: providing services to taxonomists for standard genome sequencing and annotation.</title>
        <authorList>
            <consortium name="The Broad Institute Genomics Platform"/>
            <consortium name="The Broad Institute Genome Sequencing Center for Infectious Disease"/>
            <person name="Wu L."/>
            <person name="Ma J."/>
        </authorList>
    </citation>
    <scope>NUCLEOTIDE SEQUENCE [LARGE SCALE GENOMIC DNA]</scope>
    <source>
        <strain evidence="2">JCM 32306</strain>
    </source>
</reference>
<evidence type="ECO:0000313" key="2">
    <source>
        <dbReference type="Proteomes" id="UP000619118"/>
    </source>
</evidence>
<accession>A0ABQ2RLS6</accession>
<name>A0ABQ2RLS6_9GAMM</name>
<keyword evidence="2" id="KW-1185">Reference proteome</keyword>
<dbReference type="Proteomes" id="UP000619118">
    <property type="component" value="Unassembled WGS sequence"/>
</dbReference>
<organism evidence="1 2">
    <name type="scientific">Shewanella litoralis</name>
    <dbReference type="NCBI Taxonomy" id="2282700"/>
    <lineage>
        <taxon>Bacteria</taxon>
        <taxon>Pseudomonadati</taxon>
        <taxon>Pseudomonadota</taxon>
        <taxon>Gammaproteobacteria</taxon>
        <taxon>Alteromonadales</taxon>
        <taxon>Shewanellaceae</taxon>
        <taxon>Shewanella</taxon>
    </lineage>
</organism>
<proteinExistence type="predicted"/>
<sequence>MSLRIKARSKETPGSLIRDLRDDELKEYELKDTSVEGKAMLTSTSFRQRSDVVK</sequence>
<evidence type="ECO:0000313" key="1">
    <source>
        <dbReference type="EMBL" id="GGQ36914.1"/>
    </source>
</evidence>
<dbReference type="EMBL" id="BMQX01000081">
    <property type="protein sequence ID" value="GGQ36914.1"/>
    <property type="molecule type" value="Genomic_DNA"/>
</dbReference>
<comment type="caution">
    <text evidence="1">The sequence shown here is derived from an EMBL/GenBank/DDBJ whole genome shotgun (WGS) entry which is preliminary data.</text>
</comment>
<gene>
    <name evidence="1" type="ORF">GCM10009411_39390</name>
</gene>